<dbReference type="GO" id="GO:0034394">
    <property type="term" value="P:protein localization to cell surface"/>
    <property type="evidence" value="ECO:0007669"/>
    <property type="project" value="TreeGrafter"/>
</dbReference>
<dbReference type="InterPro" id="IPR044111">
    <property type="entry name" value="GAT_GGA3"/>
</dbReference>
<organism evidence="8 9">
    <name type="scientific">Clupea harengus</name>
    <name type="common">Atlantic herring</name>
    <dbReference type="NCBI Taxonomy" id="7950"/>
    <lineage>
        <taxon>Eukaryota</taxon>
        <taxon>Metazoa</taxon>
        <taxon>Chordata</taxon>
        <taxon>Craniata</taxon>
        <taxon>Vertebrata</taxon>
        <taxon>Euteleostomi</taxon>
        <taxon>Actinopterygii</taxon>
        <taxon>Neopterygii</taxon>
        <taxon>Teleostei</taxon>
        <taxon>Clupei</taxon>
        <taxon>Clupeiformes</taxon>
        <taxon>Clupeoidei</taxon>
        <taxon>Clupeidae</taxon>
        <taxon>Clupea</taxon>
    </lineage>
</organism>
<dbReference type="Pfam" id="PF18308">
    <property type="entry name" value="GGA_N-GAT"/>
    <property type="match status" value="1"/>
</dbReference>
<dbReference type="InterPro" id="IPR004152">
    <property type="entry name" value="GAT_dom"/>
</dbReference>
<dbReference type="GO" id="GO:0006886">
    <property type="term" value="P:intracellular protein transport"/>
    <property type="evidence" value="ECO:0007669"/>
    <property type="project" value="InterPro"/>
</dbReference>
<dbReference type="RefSeq" id="XP_042562284.1">
    <property type="nucleotide sequence ID" value="XM_042706350.1"/>
</dbReference>
<feature type="compositionally biased region" description="Pro residues" evidence="5">
    <location>
        <begin position="338"/>
        <end position="349"/>
    </location>
</feature>
<dbReference type="PROSITE" id="PS50909">
    <property type="entry name" value="GAT"/>
    <property type="match status" value="1"/>
</dbReference>
<evidence type="ECO:0000256" key="5">
    <source>
        <dbReference type="SAM" id="MobiDB-lite"/>
    </source>
</evidence>
<evidence type="ECO:0000259" key="6">
    <source>
        <dbReference type="PROSITE" id="PS50179"/>
    </source>
</evidence>
<dbReference type="PANTHER" id="PTHR45905">
    <property type="entry name" value="GOLGI-LOCALIZED, GAMMA-ADAPTIN EAR CONTAINING, ARF BINDING PROTEIN"/>
    <property type="match status" value="1"/>
</dbReference>
<evidence type="ECO:0000256" key="3">
    <source>
        <dbReference type="ARBA" id="ARBA00008099"/>
    </source>
</evidence>
<dbReference type="PROSITE" id="PS50179">
    <property type="entry name" value="VHS"/>
    <property type="match status" value="1"/>
</dbReference>
<dbReference type="OrthoDB" id="447025at2759"/>
<dbReference type="RefSeq" id="XP_042562283.1">
    <property type="nucleotide sequence ID" value="XM_042706349.1"/>
</dbReference>
<dbReference type="Pfam" id="PF00790">
    <property type="entry name" value="VHS"/>
    <property type="match status" value="1"/>
</dbReference>
<evidence type="ECO:0000313" key="9">
    <source>
        <dbReference type="RefSeq" id="XP_042562283.1"/>
    </source>
</evidence>
<protein>
    <submittedName>
        <fullName evidence="9 10">ADP-ribosylation factor-binding protein GGA3-like</fullName>
    </submittedName>
</protein>
<feature type="domain" description="GAT" evidence="7">
    <location>
        <begin position="171"/>
        <end position="298"/>
    </location>
</feature>
<dbReference type="FunFam" id="1.25.40.90:FF:000011">
    <property type="entry name" value="ADP-ribosylation factor-binding protein GGA3 isoform X1"/>
    <property type="match status" value="1"/>
</dbReference>
<accession>A0A8M1KIW7</accession>
<feature type="domain" description="VHS" evidence="6">
    <location>
        <begin position="16"/>
        <end position="146"/>
    </location>
</feature>
<dbReference type="AlphaFoldDB" id="A0A8M1KIW7"/>
<evidence type="ECO:0000259" key="7">
    <source>
        <dbReference type="PROSITE" id="PS50909"/>
    </source>
</evidence>
<dbReference type="GO" id="GO:0006893">
    <property type="term" value="P:Golgi to plasma membrane transport"/>
    <property type="evidence" value="ECO:0007669"/>
    <property type="project" value="TreeGrafter"/>
</dbReference>
<gene>
    <name evidence="9 10" type="primary">LOC122131702</name>
</gene>
<comment type="similarity">
    <text evidence="3">Belongs to the GGA protein family.</text>
</comment>
<dbReference type="GO" id="GO:0031267">
    <property type="term" value="F:small GTPase binding"/>
    <property type="evidence" value="ECO:0007669"/>
    <property type="project" value="InterPro"/>
</dbReference>
<dbReference type="PANTHER" id="PTHR45905:SF3">
    <property type="entry name" value="ADP-RIBOSYLATION FACTOR-BINDING PROTEIN GGA3"/>
    <property type="match status" value="1"/>
</dbReference>
<reference evidence="9 10" key="1">
    <citation type="submission" date="2025-04" db="UniProtKB">
        <authorList>
            <consortium name="RefSeq"/>
        </authorList>
    </citation>
    <scope>IDENTIFICATION</scope>
</reference>
<proteinExistence type="inferred from homology"/>
<dbReference type="SMART" id="SM00288">
    <property type="entry name" value="VHS"/>
    <property type="match status" value="1"/>
</dbReference>
<dbReference type="InterPro" id="IPR002014">
    <property type="entry name" value="VHS_dom"/>
</dbReference>
<dbReference type="GO" id="GO:0043130">
    <property type="term" value="F:ubiquitin binding"/>
    <property type="evidence" value="ECO:0007669"/>
    <property type="project" value="InterPro"/>
</dbReference>
<feature type="compositionally biased region" description="Polar residues" evidence="5">
    <location>
        <begin position="378"/>
        <end position="393"/>
    </location>
</feature>
<evidence type="ECO:0000313" key="8">
    <source>
        <dbReference type="Proteomes" id="UP000515152"/>
    </source>
</evidence>
<keyword evidence="4" id="KW-0832">Ubl conjugation</keyword>
<dbReference type="GO" id="GO:0005802">
    <property type="term" value="C:trans-Golgi network"/>
    <property type="evidence" value="ECO:0007669"/>
    <property type="project" value="InterPro"/>
</dbReference>
<dbReference type="Pfam" id="PF03127">
    <property type="entry name" value="GAT"/>
    <property type="match status" value="1"/>
</dbReference>
<feature type="compositionally biased region" description="Polar residues" evidence="5">
    <location>
        <begin position="457"/>
        <end position="481"/>
    </location>
</feature>
<keyword evidence="8" id="KW-1185">Reference proteome</keyword>
<dbReference type="KEGG" id="char:122131702"/>
<dbReference type="GeneID" id="122131702"/>
<feature type="region of interest" description="Disordered" evidence="5">
    <location>
        <begin position="457"/>
        <end position="490"/>
    </location>
</feature>
<feature type="region of interest" description="Disordered" evidence="5">
    <location>
        <begin position="149"/>
        <end position="168"/>
    </location>
</feature>
<name>A0A8M1KIW7_CLUHA</name>
<evidence type="ECO:0000313" key="10">
    <source>
        <dbReference type="RefSeq" id="XP_042562284.1"/>
    </source>
</evidence>
<comment type="subcellular location">
    <subcellularLocation>
        <location evidence="2">Early endosome</location>
    </subcellularLocation>
    <subcellularLocation>
        <location evidence="1">Golgi apparatus</location>
        <location evidence="1">trans-Golgi network membrane</location>
        <topology evidence="1">Peripheral membrane protein</topology>
    </subcellularLocation>
</comment>
<dbReference type="InterPro" id="IPR027422">
    <property type="entry name" value="GGA1-3"/>
</dbReference>
<dbReference type="Proteomes" id="UP000515152">
    <property type="component" value="Unplaced"/>
</dbReference>
<dbReference type="InterPro" id="IPR041198">
    <property type="entry name" value="GGA_N-GAT"/>
</dbReference>
<dbReference type="CDD" id="cd14240">
    <property type="entry name" value="GAT_GGA3"/>
    <property type="match status" value="1"/>
</dbReference>
<sequence>MAYQEGESLESWLNKATHPTNRQEDWEYIIGFCDQINKELEGPQIAVKLLIHKIHSPQEWEALQALTVLEACTKNCGKRFHNEIAKYRFLNELIKAVSPKYLGDSVPEKVKTKIIEILYSWTVAFPNETKIGDAYQTLRRQGLVSSDPELPADRMLLPSPPTRPKNPVIDNEDMGKLLAELLKSKNPEDLQEANRLIKSMVKEDDVRAQKVTKRIKTLEEVTNNVKLLSEMLGHYDRDRSSEADRELIRELYERCDKLRRTAIKLATETEDNDASLGDILQASDELSKVISLYRKVVDGQTDSEADIEDQRPAVPESNAETEVTDTLIDLAGLDATNPPSPQSVPPPPVSNLSPAKQMATSIPVLPPPPRRLAGPSGSHVSQTASPSRQIAKQSASLSLLDEELLSLGLNDPAPGQTQKADDFSKHQWTSLQVTDTGLDPFGLQASGSVFSTAQTSASVFPPTTQTFTNSAPSGHTLQDFSMLNFGEPKR</sequence>
<evidence type="ECO:0000256" key="4">
    <source>
        <dbReference type="ARBA" id="ARBA00022843"/>
    </source>
</evidence>
<evidence type="ECO:0000256" key="2">
    <source>
        <dbReference type="ARBA" id="ARBA00004412"/>
    </source>
</evidence>
<feature type="region of interest" description="Disordered" evidence="5">
    <location>
        <begin position="300"/>
        <end position="394"/>
    </location>
</feature>
<dbReference type="GO" id="GO:0035091">
    <property type="term" value="F:phosphatidylinositol binding"/>
    <property type="evidence" value="ECO:0007669"/>
    <property type="project" value="InterPro"/>
</dbReference>
<dbReference type="GO" id="GO:0005769">
    <property type="term" value="C:early endosome"/>
    <property type="evidence" value="ECO:0007669"/>
    <property type="project" value="UniProtKB-SubCell"/>
</dbReference>
<evidence type="ECO:0000256" key="1">
    <source>
        <dbReference type="ARBA" id="ARBA00004150"/>
    </source>
</evidence>